<feature type="modified residue" description="4-aspartylphosphate" evidence="3">
    <location>
        <position position="453"/>
    </location>
</feature>
<dbReference type="Gene3D" id="3.60.15.10">
    <property type="entry name" value="Ribonuclease Z/Hydroxyacylglutathione hydrolase-like"/>
    <property type="match status" value="1"/>
</dbReference>
<protein>
    <recommendedName>
        <fullName evidence="5">Response regulatory domain-containing protein</fullName>
    </recommendedName>
</protein>
<dbReference type="CDD" id="cd07715">
    <property type="entry name" value="TaR3-like_MBL-fold"/>
    <property type="match status" value="1"/>
</dbReference>
<feature type="region of interest" description="Disordered" evidence="4">
    <location>
        <begin position="170"/>
        <end position="189"/>
    </location>
</feature>
<dbReference type="SUPFAM" id="SSF52172">
    <property type="entry name" value="CheY-like"/>
    <property type="match status" value="1"/>
</dbReference>
<dbReference type="Pfam" id="PF01590">
    <property type="entry name" value="GAF"/>
    <property type="match status" value="1"/>
</dbReference>
<evidence type="ECO:0000313" key="7">
    <source>
        <dbReference type="Proteomes" id="UP001530400"/>
    </source>
</evidence>
<name>A0ABD3QWD1_9STRA</name>
<reference evidence="6 7" key="1">
    <citation type="submission" date="2024-10" db="EMBL/GenBank/DDBJ databases">
        <title>Updated reference genomes for cyclostephanoid diatoms.</title>
        <authorList>
            <person name="Roberts W.R."/>
            <person name="Alverson A.J."/>
        </authorList>
    </citation>
    <scope>NUCLEOTIDE SEQUENCE [LARGE SCALE GENOMIC DNA]</scope>
    <source>
        <strain evidence="6 7">AJA010-31</strain>
    </source>
</reference>
<feature type="compositionally biased region" description="Basic and acidic residues" evidence="4">
    <location>
        <begin position="170"/>
        <end position="180"/>
    </location>
</feature>
<dbReference type="InterPro" id="IPR001789">
    <property type="entry name" value="Sig_transdc_resp-reg_receiver"/>
</dbReference>
<dbReference type="PANTHER" id="PTHR43102:SF2">
    <property type="entry name" value="GAF DOMAIN-CONTAINING PROTEIN"/>
    <property type="match status" value="1"/>
</dbReference>
<dbReference type="PANTHER" id="PTHR43102">
    <property type="entry name" value="SLR1143 PROTEIN"/>
    <property type="match status" value="1"/>
</dbReference>
<dbReference type="InterPro" id="IPR011006">
    <property type="entry name" value="CheY-like_superfamily"/>
</dbReference>
<evidence type="ECO:0000313" key="6">
    <source>
        <dbReference type="EMBL" id="KAL3804239.1"/>
    </source>
</evidence>
<evidence type="ECO:0000256" key="1">
    <source>
        <dbReference type="ARBA" id="ARBA00022679"/>
    </source>
</evidence>
<dbReference type="Gene3D" id="3.40.50.2300">
    <property type="match status" value="1"/>
</dbReference>
<proteinExistence type="predicted"/>
<evidence type="ECO:0000256" key="3">
    <source>
        <dbReference type="PROSITE-ProRule" id="PRU00169"/>
    </source>
</evidence>
<dbReference type="EMBL" id="JALLPJ020000049">
    <property type="protein sequence ID" value="KAL3804239.1"/>
    <property type="molecule type" value="Genomic_DNA"/>
</dbReference>
<evidence type="ECO:0000256" key="2">
    <source>
        <dbReference type="ARBA" id="ARBA00022777"/>
    </source>
</evidence>
<dbReference type="InterPro" id="IPR003018">
    <property type="entry name" value="GAF"/>
</dbReference>
<evidence type="ECO:0000256" key="4">
    <source>
        <dbReference type="SAM" id="MobiDB-lite"/>
    </source>
</evidence>
<accession>A0ABD3QWD1</accession>
<feature type="domain" description="Response regulatory" evidence="5">
    <location>
        <begin position="402"/>
        <end position="525"/>
    </location>
</feature>
<dbReference type="InterPro" id="IPR029016">
    <property type="entry name" value="GAF-like_dom_sf"/>
</dbReference>
<dbReference type="SMART" id="SM00065">
    <property type="entry name" value="GAF"/>
    <property type="match status" value="1"/>
</dbReference>
<dbReference type="AlphaFoldDB" id="A0ABD3QWD1"/>
<keyword evidence="1" id="KW-0808">Transferase</keyword>
<dbReference type="GO" id="GO:0016301">
    <property type="term" value="F:kinase activity"/>
    <property type="evidence" value="ECO:0007669"/>
    <property type="project" value="UniProtKB-KW"/>
</dbReference>
<comment type="caution">
    <text evidence="6">The sequence shown here is derived from an EMBL/GenBank/DDBJ whole genome shotgun (WGS) entry which is preliminary data.</text>
</comment>
<dbReference type="PROSITE" id="PS50110">
    <property type="entry name" value="RESPONSE_REGULATORY"/>
    <property type="match status" value="1"/>
</dbReference>
<dbReference type="InterPro" id="IPR036866">
    <property type="entry name" value="RibonucZ/Hydroxyglut_hydro"/>
</dbReference>
<keyword evidence="7" id="KW-1185">Reference proteome</keyword>
<dbReference type="SUPFAM" id="SSF56281">
    <property type="entry name" value="Metallo-hydrolase/oxidoreductase"/>
    <property type="match status" value="1"/>
</dbReference>
<dbReference type="Gene3D" id="3.30.450.40">
    <property type="match status" value="1"/>
</dbReference>
<dbReference type="SUPFAM" id="SSF55781">
    <property type="entry name" value="GAF domain-like"/>
    <property type="match status" value="1"/>
</dbReference>
<gene>
    <name evidence="6" type="ORF">ACHAWO_009840</name>
</gene>
<keyword evidence="2" id="KW-0418">Kinase</keyword>
<evidence type="ECO:0000259" key="5">
    <source>
        <dbReference type="PROSITE" id="PS50110"/>
    </source>
</evidence>
<sequence>MRIQVYGCRGSIPRPHPDMARYGGNTPCIEVVSHNGGHRLIFDLGSGAFDLGQKVLGEMFARKKADADGEAEGKKLPKQGGSIFITHTHWDHIQGLPFFVPLYLPQFQWNIYGPEGAAKTLQEVLSGQMQHDYFPVRLGDMPSSMKYIGLSEDENEGLWLDGNDFLDESDKIEENGHCNDESATASNDPSTTFRVTTKYLNHTVLTLGYKVEEFVLVQSSRKVKGVSVAYITDHEPYDHSLAKGGYEPPKTCDTNGKPKTTADQSHGEFFKGVDVVFHDCQYLYSEYGAQAAQSKENWGHSTVEYVVDIAFHSNVKHLLLFHHDPQRKDDAMDELVAYARSRAEELEKKHKKSFKMKVDAAKEGDVLELDPFLFASEPEEKKLNMSQHSKESITARLSAMHQSVVLGSYKTDMETLSDMLQKDNKNLSAKVLHSCNDIMQYCKDREPSVVVLDQDLFGCTGLQICEEIRTNMGAWGKDVPVLMVASKSGESVEDQERIVKYLNADNYIKGVYSHAYFITRIQMAMLRIPLRWRRASVPPTEELRVATLRKTGLLDSSFEERFDRITRLAKSMFNVPIALVSLVDSDRQWFKACCGLPEGVRETPRDHAFCAHAILQDDVFVVPDAFQDERFADNPLVSGPPHVRFYAGYPLKIPVQDDKCGCGTVSIGTICIIDSKPRDFSRVDERNSLRDFGAMVVREVVNNDLQQPSR</sequence>
<organism evidence="6 7">
    <name type="scientific">Cyclotella atomus</name>
    <dbReference type="NCBI Taxonomy" id="382360"/>
    <lineage>
        <taxon>Eukaryota</taxon>
        <taxon>Sar</taxon>
        <taxon>Stramenopiles</taxon>
        <taxon>Ochrophyta</taxon>
        <taxon>Bacillariophyta</taxon>
        <taxon>Coscinodiscophyceae</taxon>
        <taxon>Thalassiosirophycidae</taxon>
        <taxon>Stephanodiscales</taxon>
        <taxon>Stephanodiscaceae</taxon>
        <taxon>Cyclotella</taxon>
    </lineage>
</organism>
<dbReference type="Proteomes" id="UP001530400">
    <property type="component" value="Unassembled WGS sequence"/>
</dbReference>
<keyword evidence="3" id="KW-0597">Phosphoprotein</keyword>